<sequence length="93" mass="10395">MKYALSQRRRMRGLTPDQSLVNANSGIFTTSLGLTGRRPSLLQDALVEVDHCPPLMHTVVKLMSQTGNCSAIRRGKKSLFGSYSYHKQFVVLK</sequence>
<name>A0A4Y2UUW5_ARAVE</name>
<organism evidence="1 2">
    <name type="scientific">Araneus ventricosus</name>
    <name type="common">Orbweaver spider</name>
    <name type="synonym">Epeira ventricosa</name>
    <dbReference type="NCBI Taxonomy" id="182803"/>
    <lineage>
        <taxon>Eukaryota</taxon>
        <taxon>Metazoa</taxon>
        <taxon>Ecdysozoa</taxon>
        <taxon>Arthropoda</taxon>
        <taxon>Chelicerata</taxon>
        <taxon>Arachnida</taxon>
        <taxon>Araneae</taxon>
        <taxon>Araneomorphae</taxon>
        <taxon>Entelegynae</taxon>
        <taxon>Araneoidea</taxon>
        <taxon>Araneidae</taxon>
        <taxon>Araneus</taxon>
    </lineage>
</organism>
<gene>
    <name evidence="1" type="ORF">AVEN_126654_1</name>
</gene>
<reference evidence="1 2" key="1">
    <citation type="journal article" date="2019" name="Sci. Rep.">
        <title>Orb-weaving spider Araneus ventricosus genome elucidates the spidroin gene catalogue.</title>
        <authorList>
            <person name="Kono N."/>
            <person name="Nakamura H."/>
            <person name="Ohtoshi R."/>
            <person name="Moran D.A.P."/>
            <person name="Shinohara A."/>
            <person name="Yoshida Y."/>
            <person name="Fujiwara M."/>
            <person name="Mori M."/>
            <person name="Tomita M."/>
            <person name="Arakawa K."/>
        </authorList>
    </citation>
    <scope>NUCLEOTIDE SEQUENCE [LARGE SCALE GENOMIC DNA]</scope>
</reference>
<evidence type="ECO:0000313" key="2">
    <source>
        <dbReference type="Proteomes" id="UP000499080"/>
    </source>
</evidence>
<evidence type="ECO:0000313" key="1">
    <source>
        <dbReference type="EMBL" id="GBO16795.1"/>
    </source>
</evidence>
<accession>A0A4Y2UUW5</accession>
<dbReference type="AlphaFoldDB" id="A0A4Y2UUW5"/>
<comment type="caution">
    <text evidence="1">The sequence shown here is derived from an EMBL/GenBank/DDBJ whole genome shotgun (WGS) entry which is preliminary data.</text>
</comment>
<protein>
    <submittedName>
        <fullName evidence="1">Uncharacterized protein</fullName>
    </submittedName>
</protein>
<keyword evidence="2" id="KW-1185">Reference proteome</keyword>
<proteinExistence type="predicted"/>
<dbReference type="EMBL" id="BGPR01040629">
    <property type="protein sequence ID" value="GBO16795.1"/>
    <property type="molecule type" value="Genomic_DNA"/>
</dbReference>
<dbReference type="Proteomes" id="UP000499080">
    <property type="component" value="Unassembled WGS sequence"/>
</dbReference>